<keyword evidence="2" id="KW-1185">Reference proteome</keyword>
<organism evidence="1 2">
    <name type="scientific">Stylonychia lemnae</name>
    <name type="common">Ciliate</name>
    <dbReference type="NCBI Taxonomy" id="5949"/>
    <lineage>
        <taxon>Eukaryota</taxon>
        <taxon>Sar</taxon>
        <taxon>Alveolata</taxon>
        <taxon>Ciliophora</taxon>
        <taxon>Intramacronucleata</taxon>
        <taxon>Spirotrichea</taxon>
        <taxon>Stichotrichia</taxon>
        <taxon>Sporadotrichida</taxon>
        <taxon>Oxytrichidae</taxon>
        <taxon>Stylonychinae</taxon>
        <taxon>Stylonychia</taxon>
    </lineage>
</organism>
<dbReference type="AlphaFoldDB" id="A0A078B3Z1"/>
<dbReference type="InParanoid" id="A0A078B3Z1"/>
<accession>A0A078B3Z1</accession>
<name>A0A078B3Z1_STYLE</name>
<dbReference type="OrthoDB" id="296869at2759"/>
<evidence type="ECO:0000313" key="1">
    <source>
        <dbReference type="EMBL" id="CDW88951.1"/>
    </source>
</evidence>
<reference evidence="1 2" key="1">
    <citation type="submission" date="2014-06" db="EMBL/GenBank/DDBJ databases">
        <authorList>
            <person name="Swart Estienne"/>
        </authorList>
    </citation>
    <scope>NUCLEOTIDE SEQUENCE [LARGE SCALE GENOMIC DNA]</scope>
    <source>
        <strain evidence="1 2">130c</strain>
    </source>
</reference>
<dbReference type="Proteomes" id="UP000039865">
    <property type="component" value="Unassembled WGS sequence"/>
</dbReference>
<dbReference type="EMBL" id="CCKQ01017076">
    <property type="protein sequence ID" value="CDW88951.1"/>
    <property type="molecule type" value="Genomic_DNA"/>
</dbReference>
<evidence type="ECO:0000313" key="2">
    <source>
        <dbReference type="Proteomes" id="UP000039865"/>
    </source>
</evidence>
<proteinExistence type="predicted"/>
<protein>
    <submittedName>
        <fullName evidence="1">Uncharacterized protein</fullName>
    </submittedName>
</protein>
<sequence>MPILKSLKTLIRNQDSYGSKVNLLYKSKKRYQSMIGGLLSIDQSENSQIQLTDQINLDIAVSIQISDEKIQKDLKTQMS</sequence>
<gene>
    <name evidence="1" type="primary">Contig5802.g6211</name>
    <name evidence="1" type="ORF">STYLEM_18078</name>
</gene>